<proteinExistence type="predicted"/>
<sequence>MTVVATGDLRASASAAAAAPATQSVRARERDTAFTPLDASGPVTRQCFRRSDDPAT</sequence>
<reference evidence="2 3" key="1">
    <citation type="journal article" date="2019" name="Int. J. Syst. Evol. Microbiol.">
        <title>The Global Catalogue of Microorganisms (GCM) 10K type strain sequencing project: providing services to taxonomists for standard genome sequencing and annotation.</title>
        <authorList>
            <consortium name="The Broad Institute Genomics Platform"/>
            <consortium name="The Broad Institute Genome Sequencing Center for Infectious Disease"/>
            <person name="Wu L."/>
            <person name="Ma J."/>
        </authorList>
    </citation>
    <scope>NUCLEOTIDE SEQUENCE [LARGE SCALE GENOMIC DNA]</scope>
    <source>
        <strain evidence="2 3">JCM 16259</strain>
    </source>
</reference>
<dbReference type="EMBL" id="BAAARE010000003">
    <property type="protein sequence ID" value="GAA2474156.1"/>
    <property type="molecule type" value="Genomic_DNA"/>
</dbReference>
<comment type="caution">
    <text evidence="2">The sequence shown here is derived from an EMBL/GenBank/DDBJ whole genome shotgun (WGS) entry which is preliminary data.</text>
</comment>
<feature type="region of interest" description="Disordered" evidence="1">
    <location>
        <begin position="1"/>
        <end position="56"/>
    </location>
</feature>
<keyword evidence="3" id="KW-1185">Reference proteome</keyword>
<accession>A0ABN3KXQ4</accession>
<name>A0ABN3KXQ4_9MICO</name>
<organism evidence="2 3">
    <name type="scientific">Terrabacter carboxydivorans</name>
    <dbReference type="NCBI Taxonomy" id="619730"/>
    <lineage>
        <taxon>Bacteria</taxon>
        <taxon>Bacillati</taxon>
        <taxon>Actinomycetota</taxon>
        <taxon>Actinomycetes</taxon>
        <taxon>Micrococcales</taxon>
        <taxon>Intrasporangiaceae</taxon>
        <taxon>Terrabacter</taxon>
    </lineage>
</organism>
<evidence type="ECO:0000313" key="2">
    <source>
        <dbReference type="EMBL" id="GAA2474156.1"/>
    </source>
</evidence>
<dbReference type="Proteomes" id="UP001500730">
    <property type="component" value="Unassembled WGS sequence"/>
</dbReference>
<protein>
    <submittedName>
        <fullName evidence="2">Uncharacterized protein</fullName>
    </submittedName>
</protein>
<gene>
    <name evidence="2" type="ORF">GCM10009858_09430</name>
</gene>
<evidence type="ECO:0000313" key="3">
    <source>
        <dbReference type="Proteomes" id="UP001500730"/>
    </source>
</evidence>
<feature type="compositionally biased region" description="Low complexity" evidence="1">
    <location>
        <begin position="10"/>
        <end position="25"/>
    </location>
</feature>
<evidence type="ECO:0000256" key="1">
    <source>
        <dbReference type="SAM" id="MobiDB-lite"/>
    </source>
</evidence>